<dbReference type="Pfam" id="PF06325">
    <property type="entry name" value="PrmA"/>
    <property type="match status" value="1"/>
</dbReference>
<dbReference type="PANTHER" id="PTHR43648">
    <property type="entry name" value="ELECTRON TRANSFER FLAVOPROTEIN BETA SUBUNIT LYSINE METHYLTRANSFERASE"/>
    <property type="match status" value="1"/>
</dbReference>
<protein>
    <submittedName>
        <fullName evidence="3">Methyltransferase</fullName>
    </submittedName>
</protein>
<keyword evidence="4" id="KW-1185">Reference proteome</keyword>
<accession>A0A5C8PDY1</accession>
<dbReference type="InterPro" id="IPR050078">
    <property type="entry name" value="Ribosomal_L11_MeTrfase_PrmA"/>
</dbReference>
<gene>
    <name evidence="3" type="ORF">FHP25_29650</name>
</gene>
<reference evidence="3 4" key="1">
    <citation type="submission" date="2019-06" db="EMBL/GenBank/DDBJ databases">
        <title>New taxonomy in bacterial strain CC-CFT640, isolated from vineyard.</title>
        <authorList>
            <person name="Lin S.-Y."/>
            <person name="Tsai C.-F."/>
            <person name="Young C.-C."/>
        </authorList>
    </citation>
    <scope>NUCLEOTIDE SEQUENCE [LARGE SCALE GENOMIC DNA]</scope>
    <source>
        <strain evidence="3 4">CC-CFT640</strain>
    </source>
</reference>
<comment type="caution">
    <text evidence="3">The sequence shown here is derived from an EMBL/GenBank/DDBJ whole genome shotgun (WGS) entry which is preliminary data.</text>
</comment>
<dbReference type="AlphaFoldDB" id="A0A5C8PDY1"/>
<evidence type="ECO:0000313" key="4">
    <source>
        <dbReference type="Proteomes" id="UP000321638"/>
    </source>
</evidence>
<evidence type="ECO:0000313" key="3">
    <source>
        <dbReference type="EMBL" id="TXL71544.1"/>
    </source>
</evidence>
<dbReference type="Gene3D" id="3.40.50.150">
    <property type="entry name" value="Vaccinia Virus protein VP39"/>
    <property type="match status" value="1"/>
</dbReference>
<dbReference type="OrthoDB" id="9794615at2"/>
<organism evidence="3 4">
    <name type="scientific">Vineibacter terrae</name>
    <dbReference type="NCBI Taxonomy" id="2586908"/>
    <lineage>
        <taxon>Bacteria</taxon>
        <taxon>Pseudomonadati</taxon>
        <taxon>Pseudomonadota</taxon>
        <taxon>Alphaproteobacteria</taxon>
        <taxon>Hyphomicrobiales</taxon>
        <taxon>Vineibacter</taxon>
    </lineage>
</organism>
<proteinExistence type="predicted"/>
<keyword evidence="1 3" id="KW-0489">Methyltransferase</keyword>
<evidence type="ECO:0000256" key="2">
    <source>
        <dbReference type="ARBA" id="ARBA00022679"/>
    </source>
</evidence>
<dbReference type="GO" id="GO:0032259">
    <property type="term" value="P:methylation"/>
    <property type="evidence" value="ECO:0007669"/>
    <property type="project" value="UniProtKB-KW"/>
</dbReference>
<dbReference type="SUPFAM" id="SSF53335">
    <property type="entry name" value="S-adenosyl-L-methionine-dependent methyltransferases"/>
    <property type="match status" value="1"/>
</dbReference>
<dbReference type="PANTHER" id="PTHR43648:SF1">
    <property type="entry name" value="ELECTRON TRANSFER FLAVOPROTEIN BETA SUBUNIT LYSINE METHYLTRANSFERASE"/>
    <property type="match status" value="1"/>
</dbReference>
<dbReference type="CDD" id="cd02440">
    <property type="entry name" value="AdoMet_MTases"/>
    <property type="match status" value="1"/>
</dbReference>
<dbReference type="InterPro" id="IPR029063">
    <property type="entry name" value="SAM-dependent_MTases_sf"/>
</dbReference>
<sequence>MVSRHPDPEAFIRAYTALERPALVPELALWLAAEYLPIWQATEDWLEKNNVDPPYWAFCWPGGQAVARYLLDNPAMVAGRTVIDFAAGGGVATIAAMKAGAARGIGNDIDPMAVAAIGLNALANGVDVHTDASDWLAGPAASPEAGVVIAGDVCYEREMTARTMAWLRGHAAAGRLVLLGDPGRNYFQADRLQELARYQIPTSLQLENRGLRETTVWRVLP</sequence>
<dbReference type="EMBL" id="VDUZ01000042">
    <property type="protein sequence ID" value="TXL71544.1"/>
    <property type="molecule type" value="Genomic_DNA"/>
</dbReference>
<evidence type="ECO:0000256" key="1">
    <source>
        <dbReference type="ARBA" id="ARBA00022603"/>
    </source>
</evidence>
<dbReference type="Proteomes" id="UP000321638">
    <property type="component" value="Unassembled WGS sequence"/>
</dbReference>
<dbReference type="GO" id="GO:0016279">
    <property type="term" value="F:protein-lysine N-methyltransferase activity"/>
    <property type="evidence" value="ECO:0007669"/>
    <property type="project" value="TreeGrafter"/>
</dbReference>
<name>A0A5C8PDY1_9HYPH</name>
<keyword evidence="2 3" id="KW-0808">Transferase</keyword>
<dbReference type="RefSeq" id="WP_147850614.1">
    <property type="nucleotide sequence ID" value="NZ_VDUZ01000042.1"/>
</dbReference>